<dbReference type="InterPro" id="IPR025528">
    <property type="entry name" value="BrnA_antitoxin"/>
</dbReference>
<dbReference type="Proteomes" id="UP000321250">
    <property type="component" value="Unassembled WGS sequence"/>
</dbReference>
<sequence>MTENTPATGTAWLDPADDAPELTEELADVAEISIGGKVIRPATGYLGPNGVVKGRPPLRDRAKQQVTLRIDPDVLAKFREGGPGWQGRINAALRVAVGF</sequence>
<organism evidence="1 2">
    <name type="scientific">Sphingomonas ginsenosidivorax</name>
    <dbReference type="NCBI Taxonomy" id="862135"/>
    <lineage>
        <taxon>Bacteria</taxon>
        <taxon>Pseudomonadati</taxon>
        <taxon>Pseudomonadota</taxon>
        <taxon>Alphaproteobacteria</taxon>
        <taxon>Sphingomonadales</taxon>
        <taxon>Sphingomonadaceae</taxon>
        <taxon>Sphingomonas</taxon>
    </lineage>
</organism>
<evidence type="ECO:0000313" key="1">
    <source>
        <dbReference type="EMBL" id="TXC72493.1"/>
    </source>
</evidence>
<comment type="caution">
    <text evidence="1">The sequence shown here is derived from an EMBL/GenBank/DDBJ whole genome shotgun (WGS) entry which is preliminary data.</text>
</comment>
<protein>
    <recommendedName>
        <fullName evidence="3">BrnA antitoxin family protein</fullName>
    </recommendedName>
</protein>
<gene>
    <name evidence="1" type="ORF">FSB78_17205</name>
</gene>
<name>A0A5C6UI71_9SPHN</name>
<dbReference type="OrthoDB" id="361944at2"/>
<evidence type="ECO:0000313" key="2">
    <source>
        <dbReference type="Proteomes" id="UP000321250"/>
    </source>
</evidence>
<keyword evidence="2" id="KW-1185">Reference proteome</keyword>
<accession>A0A5C6UI71</accession>
<dbReference type="Pfam" id="PF14384">
    <property type="entry name" value="BrnA_antitoxin"/>
    <property type="match status" value="1"/>
</dbReference>
<evidence type="ECO:0008006" key="3">
    <source>
        <dbReference type="Google" id="ProtNLM"/>
    </source>
</evidence>
<proteinExistence type="predicted"/>
<dbReference type="EMBL" id="VOQR01000001">
    <property type="protein sequence ID" value="TXC72493.1"/>
    <property type="molecule type" value="Genomic_DNA"/>
</dbReference>
<reference evidence="1 2" key="1">
    <citation type="journal article" date="2013" name="Antonie Van Leeuwenhoek">
        <title>Sphingomonas ginsenosidivorax sp. nov., with the ability to transform ginsenosides.</title>
        <authorList>
            <person name="Jin X.F."/>
            <person name="Kim J.K."/>
            <person name="Liu Q.M."/>
            <person name="Kang M.S."/>
            <person name="He D."/>
            <person name="Jin F.X."/>
            <person name="Kim S.C."/>
            <person name="Im W.T."/>
        </authorList>
    </citation>
    <scope>NUCLEOTIDE SEQUENCE [LARGE SCALE GENOMIC DNA]</scope>
    <source>
        <strain evidence="1 2">KHI67</strain>
    </source>
</reference>
<dbReference type="AlphaFoldDB" id="A0A5C6UI71"/>
<dbReference type="RefSeq" id="WP_147083767.1">
    <property type="nucleotide sequence ID" value="NZ_VOQR01000001.1"/>
</dbReference>